<protein>
    <submittedName>
        <fullName evidence="4">D-alanyl-D-alanine carboxypeptidase/D-alanyl-D-alanine-endopeptidase</fullName>
    </submittedName>
</protein>
<dbReference type="AlphaFoldDB" id="A0A2S5IV89"/>
<dbReference type="GO" id="GO:0000270">
    <property type="term" value="P:peptidoglycan metabolic process"/>
    <property type="evidence" value="ECO:0007669"/>
    <property type="project" value="TreeGrafter"/>
</dbReference>
<organism evidence="4 5">
    <name type="scientific">Arthrobacter pityocampae</name>
    <dbReference type="NCBI Taxonomy" id="547334"/>
    <lineage>
        <taxon>Bacteria</taxon>
        <taxon>Bacillati</taxon>
        <taxon>Actinomycetota</taxon>
        <taxon>Actinomycetes</taxon>
        <taxon>Micrococcales</taxon>
        <taxon>Micrococcaceae</taxon>
        <taxon>Arthrobacter</taxon>
    </lineage>
</organism>
<dbReference type="InterPro" id="IPR000667">
    <property type="entry name" value="Peptidase_S13"/>
</dbReference>
<gene>
    <name evidence="4" type="primary">dacB</name>
    <name evidence="4" type="ORF">C4K88_12090</name>
</gene>
<evidence type="ECO:0000256" key="2">
    <source>
        <dbReference type="ARBA" id="ARBA00022801"/>
    </source>
</evidence>
<keyword evidence="2" id="KW-0378">Hydrolase</keyword>
<comment type="similarity">
    <text evidence="1">Belongs to the peptidase S13 family.</text>
</comment>
<keyword evidence="5" id="KW-1185">Reference proteome</keyword>
<keyword evidence="4" id="KW-0121">Carboxypeptidase</keyword>
<dbReference type="EMBL" id="PRKW01000005">
    <property type="protein sequence ID" value="PPB48483.1"/>
    <property type="molecule type" value="Genomic_DNA"/>
</dbReference>
<dbReference type="RefSeq" id="WP_104121886.1">
    <property type="nucleotide sequence ID" value="NZ_PRKW01000005.1"/>
</dbReference>
<evidence type="ECO:0000313" key="4">
    <source>
        <dbReference type="EMBL" id="PPB48483.1"/>
    </source>
</evidence>
<dbReference type="GO" id="GO:0004185">
    <property type="term" value="F:serine-type carboxypeptidase activity"/>
    <property type="evidence" value="ECO:0007669"/>
    <property type="project" value="InterPro"/>
</dbReference>
<name>A0A2S5IV89_9MICC</name>
<accession>A0A2S5IV89</accession>
<keyword evidence="3" id="KW-0732">Signal</keyword>
<dbReference type="InterPro" id="IPR012338">
    <property type="entry name" value="Beta-lactam/transpept-like"/>
</dbReference>
<dbReference type="PANTHER" id="PTHR30023">
    <property type="entry name" value="D-ALANYL-D-ALANINE CARBOXYPEPTIDASE"/>
    <property type="match status" value="1"/>
</dbReference>
<dbReference type="Proteomes" id="UP000239297">
    <property type="component" value="Unassembled WGS sequence"/>
</dbReference>
<dbReference type="Pfam" id="PF02113">
    <property type="entry name" value="Peptidase_S13"/>
    <property type="match status" value="2"/>
</dbReference>
<dbReference type="OrthoDB" id="56883at2"/>
<evidence type="ECO:0000256" key="3">
    <source>
        <dbReference type="SAM" id="SignalP"/>
    </source>
</evidence>
<feature type="chain" id="PRO_5038480613" evidence="3">
    <location>
        <begin position="21"/>
        <end position="476"/>
    </location>
</feature>
<sequence length="476" mass="46639">MRPLRLLTGLLLVLVMAAVAVPVATHVTPGVLAALDPPPVVAPPVTPPAQIPPTAVAVPDVVAPLSPAAPAPDPAVLGAELDAALQLQGTGTFAGTVVDSADGSVLYARDAARLQAPASTIKLLTAVAALTFGQPRQVLTTSVLSSESTPGALYLHGGGDVLLGSGPSDPDAVVGRAGLGTLAAEAAAALPGPGTYTVYLDDTLFVGASLNPTWAEGDVAAGEVAPVHSLAVNSAWLEEGRSGGPRSQDAALDAARVFTAALVAAAADRGITVVPDVERRAAPGDAEPLAAVDSAPLQDQVRRMLETSDNYLAEALARVAAHGSGRPASSGGATEAITAAALRAGVPGDGLLVGDAAGLSTRNAVSPAQLAALMRGITTSELPGVAGIAGSLPIAGVTGTLSTRFTADGPTAAGAGTVRAKTGTLNAVTGLTGHVVTADGRLLVFSFLAAGLDGATVEARAAADRAAAILAGCGCR</sequence>
<proteinExistence type="inferred from homology"/>
<dbReference type="SUPFAM" id="SSF56601">
    <property type="entry name" value="beta-lactamase/transpeptidase-like"/>
    <property type="match status" value="1"/>
</dbReference>
<evidence type="ECO:0000313" key="5">
    <source>
        <dbReference type="Proteomes" id="UP000239297"/>
    </source>
</evidence>
<dbReference type="NCBIfam" id="TIGR00666">
    <property type="entry name" value="PBP4"/>
    <property type="match status" value="1"/>
</dbReference>
<feature type="signal peptide" evidence="3">
    <location>
        <begin position="1"/>
        <end position="20"/>
    </location>
</feature>
<dbReference type="GO" id="GO:0006508">
    <property type="term" value="P:proteolysis"/>
    <property type="evidence" value="ECO:0007669"/>
    <property type="project" value="InterPro"/>
</dbReference>
<reference evidence="4 5" key="1">
    <citation type="journal article" date="2014" name="Int. J. Syst. Evol. Microbiol.">
        <title>Arthrobacter pityocampae sp. nov., isolated from Thaumetopoea pityocampa (Lep., Thaumetopoeidae).</title>
        <authorList>
            <person name="Ince I.A."/>
            <person name="Demirbag Z."/>
            <person name="Kati H."/>
        </authorList>
    </citation>
    <scope>NUCLEOTIDE SEQUENCE [LARGE SCALE GENOMIC DNA]</scope>
    <source>
        <strain evidence="4 5">Tp2</strain>
    </source>
</reference>
<dbReference type="PANTHER" id="PTHR30023:SF0">
    <property type="entry name" value="PENICILLIN-SENSITIVE CARBOXYPEPTIDASE A"/>
    <property type="match status" value="1"/>
</dbReference>
<comment type="caution">
    <text evidence="4">The sequence shown here is derived from an EMBL/GenBank/DDBJ whole genome shotgun (WGS) entry which is preliminary data.</text>
</comment>
<dbReference type="PRINTS" id="PR00922">
    <property type="entry name" value="DADACBPTASE3"/>
</dbReference>
<dbReference type="Gene3D" id="3.40.710.10">
    <property type="entry name" value="DD-peptidase/beta-lactamase superfamily"/>
    <property type="match status" value="2"/>
</dbReference>
<keyword evidence="4" id="KW-0645">Protease</keyword>
<evidence type="ECO:0000256" key="1">
    <source>
        <dbReference type="ARBA" id="ARBA00006096"/>
    </source>
</evidence>